<keyword evidence="5" id="KW-0378">Hydrolase</keyword>
<reference evidence="10" key="2">
    <citation type="journal article" date="2014" name="Nat. Commun.">
        <title>The cavefish genome reveals candidate genes for eye loss.</title>
        <authorList>
            <person name="McGaugh S.E."/>
            <person name="Gross J.B."/>
            <person name="Aken B."/>
            <person name="Blin M."/>
            <person name="Borowsky R."/>
            <person name="Chalopin D."/>
            <person name="Hinaux H."/>
            <person name="Jeffery W.R."/>
            <person name="Keene A."/>
            <person name="Ma L."/>
            <person name="Minx P."/>
            <person name="Murphy D."/>
            <person name="O'Quin K.E."/>
            <person name="Retaux S."/>
            <person name="Rohner N."/>
            <person name="Searle S.M."/>
            <person name="Stahl B.A."/>
            <person name="Tabin C."/>
            <person name="Volff J.N."/>
            <person name="Yoshizawa M."/>
            <person name="Warren W.C."/>
        </authorList>
    </citation>
    <scope>NUCLEOTIDE SEQUENCE [LARGE SCALE GENOMIC DNA]</scope>
    <source>
        <strain evidence="10">female</strain>
    </source>
</reference>
<keyword evidence="6" id="KW-0695">RNA-directed DNA polymerase</keyword>
<dbReference type="AlphaFoldDB" id="A0A3B1KG24"/>
<dbReference type="CDD" id="cd09274">
    <property type="entry name" value="RNase_HI_RT_Ty3"/>
    <property type="match status" value="1"/>
</dbReference>
<dbReference type="InterPro" id="IPR036397">
    <property type="entry name" value="RNaseH_sf"/>
</dbReference>
<feature type="domain" description="Integrase catalytic" evidence="8">
    <location>
        <begin position="195"/>
        <end position="354"/>
    </location>
</feature>
<dbReference type="GO" id="GO:0015074">
    <property type="term" value="P:DNA integration"/>
    <property type="evidence" value="ECO:0007669"/>
    <property type="project" value="InterPro"/>
</dbReference>
<dbReference type="PANTHER" id="PTHR37984:SF15">
    <property type="entry name" value="INTEGRASE CATALYTIC DOMAIN-CONTAINING PROTEIN"/>
    <property type="match status" value="1"/>
</dbReference>
<dbReference type="Gene3D" id="1.10.340.70">
    <property type="match status" value="1"/>
</dbReference>
<dbReference type="Pfam" id="PF00665">
    <property type="entry name" value="rve"/>
    <property type="match status" value="1"/>
</dbReference>
<evidence type="ECO:0000256" key="6">
    <source>
        <dbReference type="ARBA" id="ARBA00022918"/>
    </source>
</evidence>
<dbReference type="GeneTree" id="ENSGT00940000163772"/>
<dbReference type="Ensembl" id="ENSAMXT00000039433.1">
    <property type="protein sequence ID" value="ENSAMXP00000052826.1"/>
    <property type="gene ID" value="ENSAMXG00000037875.1"/>
</dbReference>
<dbReference type="GO" id="GO:0004519">
    <property type="term" value="F:endonuclease activity"/>
    <property type="evidence" value="ECO:0007669"/>
    <property type="project" value="UniProtKB-KW"/>
</dbReference>
<reference evidence="9" key="4">
    <citation type="submission" date="2025-09" db="UniProtKB">
        <authorList>
            <consortium name="Ensembl"/>
        </authorList>
    </citation>
    <scope>IDENTIFICATION</scope>
</reference>
<keyword evidence="2" id="KW-0548">Nucleotidyltransferase</keyword>
<dbReference type="STRING" id="7994.ENSAMXP00000052826"/>
<dbReference type="InterPro" id="IPR012337">
    <property type="entry name" value="RNaseH-like_sf"/>
</dbReference>
<dbReference type="GO" id="GO:0003964">
    <property type="term" value="F:RNA-directed DNA polymerase activity"/>
    <property type="evidence" value="ECO:0007669"/>
    <property type="project" value="UniProtKB-KW"/>
</dbReference>
<organism evidence="9 10">
    <name type="scientific">Astyanax mexicanus</name>
    <name type="common">Blind cave fish</name>
    <name type="synonym">Astyanax fasciatus mexicanus</name>
    <dbReference type="NCBI Taxonomy" id="7994"/>
    <lineage>
        <taxon>Eukaryota</taxon>
        <taxon>Metazoa</taxon>
        <taxon>Chordata</taxon>
        <taxon>Craniata</taxon>
        <taxon>Vertebrata</taxon>
        <taxon>Euteleostomi</taxon>
        <taxon>Actinopterygii</taxon>
        <taxon>Neopterygii</taxon>
        <taxon>Teleostei</taxon>
        <taxon>Ostariophysi</taxon>
        <taxon>Characiformes</taxon>
        <taxon>Characoidei</taxon>
        <taxon>Acestrorhamphidae</taxon>
        <taxon>Acestrorhamphinae</taxon>
        <taxon>Astyanax</taxon>
    </lineage>
</organism>
<accession>A0A3B1KG24</accession>
<dbReference type="InterPro" id="IPR001584">
    <property type="entry name" value="Integrase_cat-core"/>
</dbReference>
<protein>
    <recommendedName>
        <fullName evidence="7">Gypsy retrotransposon integrase-like protein 1</fullName>
    </recommendedName>
</protein>
<keyword evidence="4" id="KW-0255">Endonuclease</keyword>
<evidence type="ECO:0000256" key="1">
    <source>
        <dbReference type="ARBA" id="ARBA00022679"/>
    </source>
</evidence>
<dbReference type="PANTHER" id="PTHR37984">
    <property type="entry name" value="PROTEIN CBG26694"/>
    <property type="match status" value="1"/>
</dbReference>
<dbReference type="SUPFAM" id="SSF56672">
    <property type="entry name" value="DNA/RNA polymerases"/>
    <property type="match status" value="1"/>
</dbReference>
<keyword evidence="10" id="KW-1185">Reference proteome</keyword>
<evidence type="ECO:0000313" key="10">
    <source>
        <dbReference type="Proteomes" id="UP000018467"/>
    </source>
</evidence>
<reference evidence="9" key="3">
    <citation type="submission" date="2025-08" db="UniProtKB">
        <authorList>
            <consortium name="Ensembl"/>
        </authorList>
    </citation>
    <scope>IDENTIFICATION</scope>
</reference>
<evidence type="ECO:0000256" key="4">
    <source>
        <dbReference type="ARBA" id="ARBA00022759"/>
    </source>
</evidence>
<dbReference type="Pfam" id="PF17921">
    <property type="entry name" value="Integrase_H2C2"/>
    <property type="match status" value="1"/>
</dbReference>
<evidence type="ECO:0000259" key="8">
    <source>
        <dbReference type="PROSITE" id="PS50994"/>
    </source>
</evidence>
<dbReference type="GO" id="GO:0003676">
    <property type="term" value="F:nucleic acid binding"/>
    <property type="evidence" value="ECO:0007669"/>
    <property type="project" value="InterPro"/>
</dbReference>
<dbReference type="InParanoid" id="A0A3B1KG24"/>
<name>A0A3B1KG24_ASTMX</name>
<evidence type="ECO:0000256" key="7">
    <source>
        <dbReference type="ARBA" id="ARBA00039658"/>
    </source>
</evidence>
<dbReference type="InterPro" id="IPR041588">
    <property type="entry name" value="Integrase_H2C2"/>
</dbReference>
<dbReference type="FunFam" id="3.30.420.10:FF:000032">
    <property type="entry name" value="Retrovirus-related Pol polyprotein from transposon 297-like Protein"/>
    <property type="match status" value="1"/>
</dbReference>
<evidence type="ECO:0000256" key="5">
    <source>
        <dbReference type="ARBA" id="ARBA00022801"/>
    </source>
</evidence>
<keyword evidence="3" id="KW-0540">Nuclease</keyword>
<dbReference type="InterPro" id="IPR050951">
    <property type="entry name" value="Retrovirus_Pol_polyprotein"/>
</dbReference>
<dbReference type="Gene3D" id="3.30.420.10">
    <property type="entry name" value="Ribonuclease H-like superfamily/Ribonuclease H"/>
    <property type="match status" value="1"/>
</dbReference>
<reference evidence="10" key="1">
    <citation type="submission" date="2013-03" db="EMBL/GenBank/DDBJ databases">
        <authorList>
            <person name="Jeffery W."/>
            <person name="Warren W."/>
            <person name="Wilson R.K."/>
        </authorList>
    </citation>
    <scope>NUCLEOTIDE SEQUENCE</scope>
    <source>
        <strain evidence="10">female</strain>
    </source>
</reference>
<dbReference type="FunFam" id="1.10.340.70:FF:000001">
    <property type="entry name" value="Retrovirus-related Pol polyprotein from transposon gypsy-like Protein"/>
    <property type="match status" value="1"/>
</dbReference>
<sequence>MKLALEEWRHWLEGAEHPFLVRTDHKNLAYIQQAKCLNPRLARWGLFFTRFDFILSHRPGSKNVKPDALSRQWEPLPHSVEPSTVVPPARILAPLCWGLLDAVRRAQQVDPDPGNGPPGRDFVPTSLRKRVLDWGHASLQTAHPGVTRTLEFVRRRFWWPHIERDVRSHVAACMLCAQGKDPRTRPTGLLHPLAVPSRPWSHLSLDFITGLPSSRGNTMILVIVDRFSKAGRFVALSKLPSAQGTAEVVLDQVVRIHGIPADIVSDRGAQFTSRFWGAFCRLLGTEVSLSSGFHPQSNGQTERVNQDLERTLRCLASSSPSTWSDQLKWAEYAHNTLWHSSLGMSPFECQFGYAPPAFPGQETITGVSSADQMVRRCQRAWRKARAALLSARATQKRNTDRRRRPAPS</sequence>
<dbReference type="PROSITE" id="PS50994">
    <property type="entry name" value="INTEGRASE"/>
    <property type="match status" value="1"/>
</dbReference>
<evidence type="ECO:0000256" key="2">
    <source>
        <dbReference type="ARBA" id="ARBA00022695"/>
    </source>
</evidence>
<dbReference type="Proteomes" id="UP000018467">
    <property type="component" value="Unassembled WGS sequence"/>
</dbReference>
<dbReference type="SUPFAM" id="SSF53098">
    <property type="entry name" value="Ribonuclease H-like"/>
    <property type="match status" value="1"/>
</dbReference>
<dbReference type="Pfam" id="PF17917">
    <property type="entry name" value="RT_RNaseH"/>
    <property type="match status" value="1"/>
</dbReference>
<dbReference type="InterPro" id="IPR041373">
    <property type="entry name" value="RT_RNaseH"/>
</dbReference>
<dbReference type="InterPro" id="IPR043502">
    <property type="entry name" value="DNA/RNA_pol_sf"/>
</dbReference>
<dbReference type="GO" id="GO:0016787">
    <property type="term" value="F:hydrolase activity"/>
    <property type="evidence" value="ECO:0007669"/>
    <property type="project" value="UniProtKB-KW"/>
</dbReference>
<keyword evidence="1" id="KW-0808">Transferase</keyword>
<proteinExistence type="predicted"/>
<evidence type="ECO:0000313" key="9">
    <source>
        <dbReference type="Ensembl" id="ENSAMXP00000052826.1"/>
    </source>
</evidence>
<evidence type="ECO:0000256" key="3">
    <source>
        <dbReference type="ARBA" id="ARBA00022722"/>
    </source>
</evidence>